<dbReference type="Proteomes" id="UP000241447">
    <property type="component" value="Plasmid pCBLh4a"/>
</dbReference>
<dbReference type="KEGG" id="cbak:DA792_01705"/>
<evidence type="ECO:0000313" key="1">
    <source>
        <dbReference type="EMBL" id="AVW89924.1"/>
    </source>
</evidence>
<keyword evidence="1" id="KW-0614">Plasmid</keyword>
<geneLocation type="plasmid" evidence="2">
    <name>pcblh4a</name>
</geneLocation>
<gene>
    <name evidence="1" type="ORF">DA792_01705</name>
</gene>
<dbReference type="AlphaFoldDB" id="A0A2R4LYB4"/>
<proteinExistence type="predicted"/>
<accession>A0A2R4LYB4</accession>
<name>A0A2R4LYB4_9RHOB</name>
<protein>
    <submittedName>
        <fullName evidence="1">Uncharacterized protein</fullName>
    </submittedName>
</protein>
<sequence length="114" mass="12867">MFPSSVGPKSKVFGVALTYGEAFELFPRLGSRVPKRCSRWRSQSGRVCHADHQIFGYLWSAGAAVFANVRTDRQCQRLFAILLTCPPDITCRFSPRDPDYGIVRSNMTTFCVEK</sequence>
<reference evidence="1 2" key="1">
    <citation type="submission" date="2018-03" db="EMBL/GenBank/DDBJ databases">
        <title>The Complete Genome of Celeribacter baekdonensis strain LH4, a Thiosulfate-Oxidizing Alphaproteobacterium Isolated from Gulf of Mexico Continental Slope Sediments.</title>
        <authorList>
            <person name="Flood B.E."/>
            <person name="Bailey J.V."/>
            <person name="Leprich D."/>
        </authorList>
    </citation>
    <scope>NUCLEOTIDE SEQUENCE [LARGE SCALE GENOMIC DNA]</scope>
    <source>
        <strain evidence="1 2">LH4</strain>
        <plasmid evidence="2">Plasmid pcblh4a</plasmid>
    </source>
</reference>
<dbReference type="EMBL" id="CP028472">
    <property type="protein sequence ID" value="AVW89924.1"/>
    <property type="molecule type" value="Genomic_DNA"/>
</dbReference>
<organism evidence="1 2">
    <name type="scientific">Celeribacter baekdonensis</name>
    <dbReference type="NCBI Taxonomy" id="875171"/>
    <lineage>
        <taxon>Bacteria</taxon>
        <taxon>Pseudomonadati</taxon>
        <taxon>Pseudomonadota</taxon>
        <taxon>Alphaproteobacteria</taxon>
        <taxon>Rhodobacterales</taxon>
        <taxon>Roseobacteraceae</taxon>
        <taxon>Celeribacter</taxon>
    </lineage>
</organism>
<evidence type="ECO:0000313" key="2">
    <source>
        <dbReference type="Proteomes" id="UP000241447"/>
    </source>
</evidence>